<sequence length="99" mass="10717">MVGAMISTAPIPTPWCSFRQIESAPVAAMVAERCLFSLDTLAYARFHPGATFALTEHEDDAIWRWAIVGAEGNVVNEGRESTQAAAQYAAETFARLTSP</sequence>
<evidence type="ECO:0000313" key="1">
    <source>
        <dbReference type="EMBL" id="AOS45941.1"/>
    </source>
</evidence>
<dbReference type="EMBL" id="CP016094">
    <property type="protein sequence ID" value="AOS45941.1"/>
    <property type="molecule type" value="Genomic_DNA"/>
</dbReference>
<dbReference type="STRING" id="1838286.Verru16b_03032"/>
<gene>
    <name evidence="1" type="ORF">Verru16b_03032</name>
</gene>
<reference evidence="1 2" key="1">
    <citation type="submission" date="2016-06" db="EMBL/GenBank/DDBJ databases">
        <title>Three novel species with peptidoglycan cell walls form the new genus Lacunisphaera gen. nov. in the family Opitutaceae of the verrucomicrobial subdivision 4.</title>
        <authorList>
            <person name="Rast P."/>
            <person name="Gloeckner I."/>
            <person name="Jogler M."/>
            <person name="Boedeker C."/>
            <person name="Jeske O."/>
            <person name="Wiegand S."/>
            <person name="Reinhardt R."/>
            <person name="Schumann P."/>
            <person name="Rohde M."/>
            <person name="Spring S."/>
            <person name="Gloeckner F.O."/>
            <person name="Jogler C."/>
        </authorList>
    </citation>
    <scope>NUCLEOTIDE SEQUENCE [LARGE SCALE GENOMIC DNA]</scope>
    <source>
        <strain evidence="1 2">IG16b</strain>
    </source>
</reference>
<keyword evidence="2" id="KW-1185">Reference proteome</keyword>
<dbReference type="KEGG" id="obg:Verru16b_03032"/>
<proteinExistence type="predicted"/>
<organism evidence="1 2">
    <name type="scientific">Lacunisphaera limnophila</name>
    <dbReference type="NCBI Taxonomy" id="1838286"/>
    <lineage>
        <taxon>Bacteria</taxon>
        <taxon>Pseudomonadati</taxon>
        <taxon>Verrucomicrobiota</taxon>
        <taxon>Opitutia</taxon>
        <taxon>Opitutales</taxon>
        <taxon>Opitutaceae</taxon>
        <taxon>Lacunisphaera</taxon>
    </lineage>
</organism>
<evidence type="ECO:0000313" key="2">
    <source>
        <dbReference type="Proteomes" id="UP000095228"/>
    </source>
</evidence>
<accession>A0A1D8AYK3</accession>
<dbReference type="Proteomes" id="UP000095228">
    <property type="component" value="Chromosome"/>
</dbReference>
<dbReference type="AlphaFoldDB" id="A0A1D8AYK3"/>
<protein>
    <submittedName>
        <fullName evidence="1">Uncharacterized protein</fullName>
    </submittedName>
</protein>
<name>A0A1D8AYK3_9BACT</name>